<dbReference type="GO" id="GO:0016740">
    <property type="term" value="F:transferase activity"/>
    <property type="evidence" value="ECO:0007669"/>
    <property type="project" value="UniProtKB-KW"/>
</dbReference>
<dbReference type="AlphaFoldDB" id="A0AA41PYR5"/>
<keyword evidence="3" id="KW-1185">Reference proteome</keyword>
<name>A0AA41PYR5_9ACTN</name>
<accession>A0AA41PYR5</accession>
<feature type="region of interest" description="Disordered" evidence="1">
    <location>
        <begin position="1"/>
        <end position="24"/>
    </location>
</feature>
<dbReference type="Pfam" id="PF08843">
    <property type="entry name" value="AbiEii"/>
    <property type="match status" value="1"/>
</dbReference>
<reference evidence="2" key="1">
    <citation type="submission" date="2022-01" db="EMBL/GenBank/DDBJ databases">
        <title>Genome-Based Taxonomic Classification of the Phylum Actinobacteria.</title>
        <authorList>
            <person name="Gao Y."/>
        </authorList>
    </citation>
    <scope>NUCLEOTIDE SEQUENCE</scope>
    <source>
        <strain evidence="2">KLBMP 8922</strain>
    </source>
</reference>
<keyword evidence="2" id="KW-0808">Transferase</keyword>
<dbReference type="InterPro" id="IPR014942">
    <property type="entry name" value="AbiEii"/>
</dbReference>
<dbReference type="EMBL" id="JAKFHA010000005">
    <property type="protein sequence ID" value="MCF2527825.1"/>
    <property type="molecule type" value="Genomic_DNA"/>
</dbReference>
<evidence type="ECO:0000256" key="1">
    <source>
        <dbReference type="SAM" id="MobiDB-lite"/>
    </source>
</evidence>
<organism evidence="2 3">
    <name type="scientific">Yinghuangia soli</name>
    <dbReference type="NCBI Taxonomy" id="2908204"/>
    <lineage>
        <taxon>Bacteria</taxon>
        <taxon>Bacillati</taxon>
        <taxon>Actinomycetota</taxon>
        <taxon>Actinomycetes</taxon>
        <taxon>Kitasatosporales</taxon>
        <taxon>Streptomycetaceae</taxon>
        <taxon>Yinghuangia</taxon>
    </lineage>
</organism>
<dbReference type="Proteomes" id="UP001165378">
    <property type="component" value="Unassembled WGS sequence"/>
</dbReference>
<protein>
    <submittedName>
        <fullName evidence="2">Nucleotidyl transferase AbiEii/AbiGii toxin family protein</fullName>
    </submittedName>
</protein>
<comment type="caution">
    <text evidence="2">The sequence shown here is derived from an EMBL/GenBank/DDBJ whole genome shotgun (WGS) entry which is preliminary data.</text>
</comment>
<proteinExistence type="predicted"/>
<sequence length="367" mass="39807">MSDAPQSRPEPTTAPIPLRDPQDSRYCDLPPSTLFIPDERARQAMVFDPALKQYGDAFRAADPDMADAELGEAWRAARRRAMDAVLVAVAASPWAGSLVLRGSVLLRAWYGAAAREPGDLDFVVVPGTWAIDAPDTDRMIADLARRAAHAAGGERLAFYPELARSDEIWTYERVPGRRLVLPWAAPGVPGGVVQLDFVFGEQLHAAPETYGIPLADGGAAEVLGATPELSLAWKLVWLLSDFHPQGKDLYDAVLLAESSSRPLSHELMDRVFADHEDADHLARVNLTDLCQAARSVDWQGFDADHPGLVPDPDRLPCRLAAAVAPAFGPVRSVPQGEYLRVHVAPAGPQGWCVRPRCADDPQEGDLP</sequence>
<evidence type="ECO:0000313" key="3">
    <source>
        <dbReference type="Proteomes" id="UP001165378"/>
    </source>
</evidence>
<gene>
    <name evidence="2" type="ORF">LZ495_11430</name>
</gene>
<evidence type="ECO:0000313" key="2">
    <source>
        <dbReference type="EMBL" id="MCF2527825.1"/>
    </source>
</evidence>